<keyword evidence="3" id="KW-1185">Reference proteome</keyword>
<evidence type="ECO:0000256" key="1">
    <source>
        <dbReference type="SAM" id="MobiDB-lite"/>
    </source>
</evidence>
<reference evidence="2" key="2">
    <citation type="submission" date="2025-09" db="UniProtKB">
        <authorList>
            <consortium name="Ensembl"/>
        </authorList>
    </citation>
    <scope>IDENTIFICATION</scope>
</reference>
<sequence>MPQQARLCPQLHLAQGTSLSSPGLHDPQEKTLHCGGGWERGRSCPGAPRPALLQRLMLTSGVPLLRGRGQDAEEEEPGGSPPGSETRRPWQPQPSPDEERAQEEDDQAHNARGIPPLSHLPVALGWWPWRPERRHSRQCSNSLLLLPPSP</sequence>
<dbReference type="Proteomes" id="UP000694403">
    <property type="component" value="Unplaced"/>
</dbReference>
<accession>A0A8C3S2P3</accession>
<name>A0A8C3S2P3_CHESE</name>
<reference evidence="2" key="1">
    <citation type="submission" date="2025-08" db="UniProtKB">
        <authorList>
            <consortium name="Ensembl"/>
        </authorList>
    </citation>
    <scope>IDENTIFICATION</scope>
</reference>
<dbReference type="AlphaFoldDB" id="A0A8C3S2P3"/>
<organism evidence="2 3">
    <name type="scientific">Chelydra serpentina</name>
    <name type="common">Snapping turtle</name>
    <name type="synonym">Testudo serpentina</name>
    <dbReference type="NCBI Taxonomy" id="8475"/>
    <lineage>
        <taxon>Eukaryota</taxon>
        <taxon>Metazoa</taxon>
        <taxon>Chordata</taxon>
        <taxon>Craniata</taxon>
        <taxon>Vertebrata</taxon>
        <taxon>Euteleostomi</taxon>
        <taxon>Archelosauria</taxon>
        <taxon>Testudinata</taxon>
        <taxon>Testudines</taxon>
        <taxon>Cryptodira</taxon>
        <taxon>Durocryptodira</taxon>
        <taxon>Americhelydia</taxon>
        <taxon>Chelydroidea</taxon>
        <taxon>Chelydridae</taxon>
        <taxon>Chelydra</taxon>
    </lineage>
</organism>
<protein>
    <submittedName>
        <fullName evidence="2">Uncharacterized protein</fullName>
    </submittedName>
</protein>
<dbReference type="Ensembl" id="ENSCSRT00000007068.1">
    <property type="protein sequence ID" value="ENSCSRP00000006854.1"/>
    <property type="gene ID" value="ENSCSRG00000005087.1"/>
</dbReference>
<feature type="region of interest" description="Disordered" evidence="1">
    <location>
        <begin position="1"/>
        <end position="119"/>
    </location>
</feature>
<evidence type="ECO:0000313" key="3">
    <source>
        <dbReference type="Proteomes" id="UP000694403"/>
    </source>
</evidence>
<proteinExistence type="predicted"/>
<evidence type="ECO:0000313" key="2">
    <source>
        <dbReference type="Ensembl" id="ENSCSRP00000006854.1"/>
    </source>
</evidence>